<dbReference type="InterPro" id="IPR015927">
    <property type="entry name" value="Peptidase_S24_S26A/B/C"/>
</dbReference>
<proteinExistence type="inferred from homology"/>
<dbReference type="GO" id="GO:0006281">
    <property type="term" value="P:DNA repair"/>
    <property type="evidence" value="ECO:0007669"/>
    <property type="project" value="UniProtKB-UniRule"/>
</dbReference>
<keyword evidence="7 13" id="KW-0068">Autocatalytic cleavage</keyword>
<comment type="catalytic activity">
    <reaction evidence="13">
        <text>Hydrolysis of Ala-|-Gly bond in repressor LexA.</text>
        <dbReference type="EC" id="3.4.21.88"/>
    </reaction>
</comment>
<dbReference type="Pfam" id="PF01726">
    <property type="entry name" value="LexA_DNA_bind"/>
    <property type="match status" value="1"/>
</dbReference>
<dbReference type="GO" id="GO:0006260">
    <property type="term" value="P:DNA replication"/>
    <property type="evidence" value="ECO:0007669"/>
    <property type="project" value="UniProtKB-UniRule"/>
</dbReference>
<dbReference type="InterPro" id="IPR006200">
    <property type="entry name" value="LexA"/>
</dbReference>
<dbReference type="InterPro" id="IPR006199">
    <property type="entry name" value="LexA_DNA-bd_dom"/>
</dbReference>
<dbReference type="InterPro" id="IPR006197">
    <property type="entry name" value="Peptidase_S24_LexA"/>
</dbReference>
<keyword evidence="11 13" id="KW-0234">DNA repair</keyword>
<name>A0A0K1XBB3_9GAMM</name>
<dbReference type="EC" id="3.4.21.88" evidence="13"/>
<dbReference type="GO" id="GO:0006508">
    <property type="term" value="P:proteolysis"/>
    <property type="evidence" value="ECO:0007669"/>
    <property type="project" value="InterPro"/>
</dbReference>
<comment type="function">
    <text evidence="13">Represses a number of genes involved in the response to DNA damage (SOS response), including recA and lexA. In the presence of single-stranded DNA, RecA interacts with LexA causing an autocatalytic cleavage which disrupts the DNA-binding part of LexA, leading to derepression of the SOS regulon and eventually DNA repair.</text>
</comment>
<evidence type="ECO:0000256" key="3">
    <source>
        <dbReference type="ARBA" id="ARBA00022491"/>
    </source>
</evidence>
<dbReference type="CDD" id="cd06529">
    <property type="entry name" value="S24_LexA-like"/>
    <property type="match status" value="1"/>
</dbReference>
<dbReference type="Gene3D" id="1.10.10.10">
    <property type="entry name" value="Winged helix-like DNA-binding domain superfamily/Winged helix DNA-binding domain"/>
    <property type="match status" value="1"/>
</dbReference>
<dbReference type="GO" id="GO:0045892">
    <property type="term" value="P:negative regulation of DNA-templated transcription"/>
    <property type="evidence" value="ECO:0007669"/>
    <property type="project" value="UniProtKB-UniRule"/>
</dbReference>
<dbReference type="FunFam" id="1.10.10.10:FF:000009">
    <property type="entry name" value="LexA repressor"/>
    <property type="match status" value="1"/>
</dbReference>
<keyword evidence="10 13" id="KW-0804">Transcription</keyword>
<keyword evidence="8 13" id="KW-0805">Transcription regulation</keyword>
<keyword evidence="12 13" id="KW-0742">SOS response</keyword>
<comment type="subunit">
    <text evidence="2 13">Homodimer.</text>
</comment>
<evidence type="ECO:0000256" key="12">
    <source>
        <dbReference type="ARBA" id="ARBA00023236"/>
    </source>
</evidence>
<keyword evidence="3 13" id="KW-0678">Repressor</keyword>
<feature type="active site" description="For autocatalytic cleavage activity" evidence="13">
    <location>
        <position position="167"/>
    </location>
</feature>
<sequence length="209" mass="23179">MKLTKRQAEILAFLKEWIEQHGYPPTRAEISQALGFRSPNAAEDHLRALARKQAIEMIPGASRGIRIIEDELTAAPDLNLALNDHELPIIGQVAAGQPILAQEHIETTCAISPDFFKPKADYLLRVKGSSMQDIGILDGDLLAVHKTQQAKNGDIVVARIDNEVTVKRFKREGNTVWLIAENQDFAPIEIDLSHEELVIEGLSVGVIRH</sequence>
<dbReference type="InterPro" id="IPR036388">
    <property type="entry name" value="WH-like_DNA-bd_sf"/>
</dbReference>
<dbReference type="PANTHER" id="PTHR33516:SF2">
    <property type="entry name" value="LEXA REPRESSOR-RELATED"/>
    <property type="match status" value="1"/>
</dbReference>
<dbReference type="EMBL" id="CP012365">
    <property type="protein sequence ID" value="AKX58670.1"/>
    <property type="molecule type" value="Genomic_DNA"/>
</dbReference>
<evidence type="ECO:0000259" key="15">
    <source>
        <dbReference type="Pfam" id="PF00717"/>
    </source>
</evidence>
<evidence type="ECO:0000256" key="1">
    <source>
        <dbReference type="ARBA" id="ARBA00007484"/>
    </source>
</evidence>
<evidence type="ECO:0000256" key="13">
    <source>
        <dbReference type="HAMAP-Rule" id="MF_00015"/>
    </source>
</evidence>
<evidence type="ECO:0000256" key="14">
    <source>
        <dbReference type="RuleBase" id="RU003991"/>
    </source>
</evidence>
<evidence type="ECO:0000256" key="10">
    <source>
        <dbReference type="ARBA" id="ARBA00023163"/>
    </source>
</evidence>
<evidence type="ECO:0000256" key="9">
    <source>
        <dbReference type="ARBA" id="ARBA00023125"/>
    </source>
</evidence>
<dbReference type="InterPro" id="IPR050077">
    <property type="entry name" value="LexA_repressor"/>
</dbReference>
<dbReference type="InterPro" id="IPR036286">
    <property type="entry name" value="LexA/Signal_pep-like_sf"/>
</dbReference>
<evidence type="ECO:0000256" key="5">
    <source>
        <dbReference type="ARBA" id="ARBA00022763"/>
    </source>
</evidence>
<feature type="DNA-binding region" description="H-T-H motif" evidence="13">
    <location>
        <begin position="27"/>
        <end position="47"/>
    </location>
</feature>
<evidence type="ECO:0000256" key="4">
    <source>
        <dbReference type="ARBA" id="ARBA00022705"/>
    </source>
</evidence>
<evidence type="ECO:0000256" key="8">
    <source>
        <dbReference type="ARBA" id="ARBA00023015"/>
    </source>
</evidence>
<accession>A0A0K1XBB3</accession>
<evidence type="ECO:0000256" key="2">
    <source>
        <dbReference type="ARBA" id="ARBA00011738"/>
    </source>
</evidence>
<evidence type="ECO:0000313" key="18">
    <source>
        <dbReference type="Proteomes" id="UP000063953"/>
    </source>
</evidence>
<feature type="domain" description="Peptidase S24/S26A/S26B/S26C" evidence="15">
    <location>
        <begin position="88"/>
        <end position="201"/>
    </location>
</feature>
<evidence type="ECO:0000256" key="7">
    <source>
        <dbReference type="ARBA" id="ARBA00022813"/>
    </source>
</evidence>
<keyword evidence="4 13" id="KW-0235">DNA replication</keyword>
<keyword evidence="5 13" id="KW-0227">DNA damage</keyword>
<keyword evidence="18" id="KW-1185">Reference proteome</keyword>
<dbReference type="SUPFAM" id="SSF46785">
    <property type="entry name" value="Winged helix' DNA-binding domain"/>
    <property type="match status" value="1"/>
</dbReference>
<dbReference type="GO" id="GO:0009432">
    <property type="term" value="P:SOS response"/>
    <property type="evidence" value="ECO:0007669"/>
    <property type="project" value="UniProtKB-UniRule"/>
</dbReference>
<evidence type="ECO:0000259" key="16">
    <source>
        <dbReference type="Pfam" id="PF01726"/>
    </source>
</evidence>
<dbReference type="NCBIfam" id="TIGR00498">
    <property type="entry name" value="lexA"/>
    <property type="match status" value="1"/>
</dbReference>
<dbReference type="AlphaFoldDB" id="A0A0K1XBB3"/>
<feature type="domain" description="LexA repressor DNA-binding" evidence="16">
    <location>
        <begin position="2"/>
        <end position="64"/>
    </location>
</feature>
<dbReference type="FunFam" id="2.10.109.10:FF:000001">
    <property type="entry name" value="LexA repressor"/>
    <property type="match status" value="1"/>
</dbReference>
<dbReference type="HAMAP" id="MF_00015">
    <property type="entry name" value="LexA"/>
    <property type="match status" value="1"/>
</dbReference>
<dbReference type="InterPro" id="IPR039418">
    <property type="entry name" value="LexA-like"/>
</dbReference>
<dbReference type="PRINTS" id="PR00726">
    <property type="entry name" value="LEXASERPTASE"/>
</dbReference>
<dbReference type="Gene3D" id="2.10.109.10">
    <property type="entry name" value="Umud Fragment, subunit A"/>
    <property type="match status" value="1"/>
</dbReference>
<gene>
    <name evidence="13" type="primary">lexA</name>
    <name evidence="17" type="ORF">AKN88_00985</name>
</gene>
<dbReference type="InterPro" id="IPR036390">
    <property type="entry name" value="WH_DNA-bd_sf"/>
</dbReference>
<reference evidence="17 18" key="1">
    <citation type="journal article" date="2015" name="Genome Announc.">
        <title>Genome Sequences of Oblitimonas alkaliphila gen. nov. sp. nov. (Proposed), a Novel Bacterium of the Pseudomonadaceae Family.</title>
        <authorList>
            <person name="Lauer A.C."/>
            <person name="Nicholson A.C."/>
            <person name="Humrighouse B.W."/>
            <person name="Emery B."/>
            <person name="Drobish A."/>
            <person name="Juieng P."/>
            <person name="Loparev V."/>
            <person name="McQuiston J.R."/>
        </authorList>
    </citation>
    <scope>NUCLEOTIDE SEQUENCE [LARGE SCALE GENOMIC DNA]</scope>
    <source>
        <strain evidence="17 18">E5571</strain>
    </source>
</reference>
<dbReference type="STRING" id="1697053.AKN87_02880"/>
<evidence type="ECO:0000313" key="17">
    <source>
        <dbReference type="EMBL" id="AKX58670.1"/>
    </source>
</evidence>
<organism evidence="17 18">
    <name type="scientific">Thiopseudomonas alkaliphila</name>
    <dbReference type="NCBI Taxonomy" id="1697053"/>
    <lineage>
        <taxon>Bacteria</taxon>
        <taxon>Pseudomonadati</taxon>
        <taxon>Pseudomonadota</taxon>
        <taxon>Gammaproteobacteria</taxon>
        <taxon>Pseudomonadales</taxon>
        <taxon>Pseudomonadaceae</taxon>
        <taxon>Thiopseudomonas</taxon>
    </lineage>
</organism>
<evidence type="ECO:0000256" key="6">
    <source>
        <dbReference type="ARBA" id="ARBA00022801"/>
    </source>
</evidence>
<dbReference type="PATRIC" id="fig|1698449.3.peg.198"/>
<dbReference type="GO" id="GO:0004252">
    <property type="term" value="F:serine-type endopeptidase activity"/>
    <property type="evidence" value="ECO:0007669"/>
    <property type="project" value="UniProtKB-UniRule"/>
</dbReference>
<dbReference type="PANTHER" id="PTHR33516">
    <property type="entry name" value="LEXA REPRESSOR"/>
    <property type="match status" value="1"/>
</dbReference>
<dbReference type="Pfam" id="PF00717">
    <property type="entry name" value="Peptidase_S24"/>
    <property type="match status" value="1"/>
</dbReference>
<feature type="site" description="Cleavage; by autolysis" evidence="13">
    <location>
        <begin position="95"/>
        <end position="96"/>
    </location>
</feature>
<comment type="similarity">
    <text evidence="1 13 14">Belongs to the peptidase S24 family.</text>
</comment>
<keyword evidence="9 13" id="KW-0238">DNA-binding</keyword>
<protein>
    <recommendedName>
        <fullName evidence="13">LexA repressor</fullName>
        <ecNumber evidence="13">3.4.21.88</ecNumber>
    </recommendedName>
</protein>
<evidence type="ECO:0000256" key="11">
    <source>
        <dbReference type="ARBA" id="ARBA00023204"/>
    </source>
</evidence>
<dbReference type="RefSeq" id="WP_053099577.1">
    <property type="nucleotide sequence ID" value="NZ_CP012365.1"/>
</dbReference>
<dbReference type="GO" id="GO:0003677">
    <property type="term" value="F:DNA binding"/>
    <property type="evidence" value="ECO:0007669"/>
    <property type="project" value="UniProtKB-UniRule"/>
</dbReference>
<dbReference type="Proteomes" id="UP000063953">
    <property type="component" value="Chromosome"/>
</dbReference>
<dbReference type="SUPFAM" id="SSF51306">
    <property type="entry name" value="LexA/Signal peptidase"/>
    <property type="match status" value="1"/>
</dbReference>
<feature type="active site" description="For autocatalytic cleavage activity" evidence="13">
    <location>
        <position position="130"/>
    </location>
</feature>
<keyword evidence="6 13" id="KW-0378">Hydrolase</keyword>